<dbReference type="Pfam" id="PF03544">
    <property type="entry name" value="TonB_C"/>
    <property type="match status" value="1"/>
</dbReference>
<keyword evidence="6" id="KW-0812">Transmembrane</keyword>
<keyword evidence="5 10" id="KW-0997">Cell inner membrane</keyword>
<dbReference type="GO" id="GO:0030288">
    <property type="term" value="C:outer membrane-bounded periplasmic space"/>
    <property type="evidence" value="ECO:0007669"/>
    <property type="project" value="InterPro"/>
</dbReference>
<dbReference type="InterPro" id="IPR037682">
    <property type="entry name" value="TonB_C"/>
</dbReference>
<evidence type="ECO:0000256" key="1">
    <source>
        <dbReference type="ARBA" id="ARBA00004383"/>
    </source>
</evidence>
<comment type="subcellular location">
    <subcellularLocation>
        <location evidence="1 10">Cell inner membrane</location>
        <topology evidence="1 10">Single-pass membrane protein</topology>
        <orientation evidence="1 10">Periplasmic side</orientation>
    </subcellularLocation>
</comment>
<keyword evidence="10" id="KW-0735">Signal-anchor</keyword>
<keyword evidence="9" id="KW-0472">Membrane</keyword>
<dbReference type="PRINTS" id="PR01374">
    <property type="entry name" value="TONBPROTEIN"/>
</dbReference>
<evidence type="ECO:0000256" key="2">
    <source>
        <dbReference type="ARBA" id="ARBA00006555"/>
    </source>
</evidence>
<keyword evidence="14" id="KW-1185">Reference proteome</keyword>
<feature type="region of interest" description="Disordered" evidence="11">
    <location>
        <begin position="155"/>
        <end position="238"/>
    </location>
</feature>
<evidence type="ECO:0000256" key="11">
    <source>
        <dbReference type="SAM" id="MobiDB-lite"/>
    </source>
</evidence>
<dbReference type="SUPFAM" id="SSF74653">
    <property type="entry name" value="TolA/TonB C-terminal domain"/>
    <property type="match status" value="1"/>
</dbReference>
<sequence length="329" mass="34759">MMKRPWEWGSALVLSCVLHAGAAVFMLPGEPDVQIAGRQGGEIVLLGSAFMDLSAAGASSEPVEPVTFPAASIEPIARDTATEPVEAASSLPIEQAPVPPAAPLSPEVSQRAELTEPERIEPAEAATNTPAEPETAAIEPLAPIETAEEAIAMLDVPRPTPRPHYEPPRRNETAEAKAVQAHRQAAQPPARRRQTQRPADSGGRDSHDAKRGAADGARAGAGRRGLGSTNQSGNAALSNYPGKVVAKLRRVLRYPREAQRDRITGEVRVSFVVAESGAVSSIRVVASSGYPVLDRAAVETVQRAAPFPAIPKEAGRSSWPFTVPLAFVR</sequence>
<evidence type="ECO:0000256" key="7">
    <source>
        <dbReference type="ARBA" id="ARBA00022927"/>
    </source>
</evidence>
<dbReference type="GO" id="GO:0055085">
    <property type="term" value="P:transmembrane transport"/>
    <property type="evidence" value="ECO:0007669"/>
    <property type="project" value="InterPro"/>
</dbReference>
<dbReference type="InterPro" id="IPR051045">
    <property type="entry name" value="TonB-dependent_transducer"/>
</dbReference>
<evidence type="ECO:0000256" key="4">
    <source>
        <dbReference type="ARBA" id="ARBA00022475"/>
    </source>
</evidence>
<dbReference type="GO" id="GO:0015891">
    <property type="term" value="P:siderophore transport"/>
    <property type="evidence" value="ECO:0007669"/>
    <property type="project" value="InterPro"/>
</dbReference>
<evidence type="ECO:0000256" key="6">
    <source>
        <dbReference type="ARBA" id="ARBA00022692"/>
    </source>
</evidence>
<comment type="caution">
    <text evidence="13">The sequence shown here is derived from an EMBL/GenBank/DDBJ whole genome shotgun (WGS) entry which is preliminary data.</text>
</comment>
<feature type="compositionally biased region" description="Polar residues" evidence="11">
    <location>
        <begin position="228"/>
        <end position="237"/>
    </location>
</feature>
<feature type="compositionally biased region" description="Basic and acidic residues" evidence="11">
    <location>
        <begin position="202"/>
        <end position="213"/>
    </location>
</feature>
<evidence type="ECO:0000256" key="10">
    <source>
        <dbReference type="RuleBase" id="RU362123"/>
    </source>
</evidence>
<feature type="compositionally biased region" description="Low complexity" evidence="11">
    <location>
        <begin position="123"/>
        <end position="136"/>
    </location>
</feature>
<evidence type="ECO:0000313" key="13">
    <source>
        <dbReference type="EMBL" id="MCT8989436.1"/>
    </source>
</evidence>
<dbReference type="Gene3D" id="3.30.1150.10">
    <property type="match status" value="1"/>
</dbReference>
<evidence type="ECO:0000256" key="8">
    <source>
        <dbReference type="ARBA" id="ARBA00022989"/>
    </source>
</evidence>
<dbReference type="InterPro" id="IPR003538">
    <property type="entry name" value="TonB"/>
</dbReference>
<feature type="compositionally biased region" description="Basic and acidic residues" evidence="11">
    <location>
        <begin position="113"/>
        <end position="122"/>
    </location>
</feature>
<dbReference type="PANTHER" id="PTHR33446:SF2">
    <property type="entry name" value="PROTEIN TONB"/>
    <property type="match status" value="1"/>
</dbReference>
<reference evidence="13" key="1">
    <citation type="submission" date="2022-08" db="EMBL/GenBank/DDBJ databases">
        <title>Chelativorans sichuanense sp. nov., a paraffin oil-degrading bacterium isolated from a mixture of oil-based drill cuttings and paddy soil.</title>
        <authorList>
            <person name="Yu J."/>
            <person name="Liu H."/>
            <person name="Chen Q."/>
        </authorList>
    </citation>
    <scope>NUCLEOTIDE SEQUENCE</scope>
    <source>
        <strain evidence="13">SCAU 2101</strain>
    </source>
</reference>
<keyword evidence="7 10" id="KW-0653">Protein transport</keyword>
<keyword evidence="4 10" id="KW-1003">Cell membrane</keyword>
<evidence type="ECO:0000256" key="5">
    <source>
        <dbReference type="ARBA" id="ARBA00022519"/>
    </source>
</evidence>
<comment type="similarity">
    <text evidence="2 10">Belongs to the TonB family.</text>
</comment>
<feature type="compositionally biased region" description="Basic and acidic residues" evidence="11">
    <location>
        <begin position="163"/>
        <end position="175"/>
    </location>
</feature>
<dbReference type="RefSeq" id="WP_261514196.1">
    <property type="nucleotide sequence ID" value="NZ_JAODNV010000005.1"/>
</dbReference>
<evidence type="ECO:0000259" key="12">
    <source>
        <dbReference type="PROSITE" id="PS52015"/>
    </source>
</evidence>
<dbReference type="AlphaFoldDB" id="A0A9X3B8V3"/>
<accession>A0A9X3B8V3</accession>
<dbReference type="InterPro" id="IPR006260">
    <property type="entry name" value="TonB/TolA_C"/>
</dbReference>
<comment type="function">
    <text evidence="10">Interacts with outer membrane receptor proteins that carry out high-affinity binding and energy dependent uptake into the periplasmic space of specific substrates. It could act to transduce energy from the cytoplasmic membrane to specific energy-requiring processes in the outer membrane, resulting in the release into the periplasm of ligands bound by these outer membrane proteins.</text>
</comment>
<feature type="region of interest" description="Disordered" evidence="11">
    <location>
        <begin position="93"/>
        <end position="136"/>
    </location>
</feature>
<keyword evidence="8" id="KW-1133">Transmembrane helix</keyword>
<feature type="domain" description="TonB C-terminal" evidence="12">
    <location>
        <begin position="239"/>
        <end position="329"/>
    </location>
</feature>
<keyword evidence="3 10" id="KW-0813">Transport</keyword>
<protein>
    <recommendedName>
        <fullName evidence="10">Protein TonB</fullName>
    </recommendedName>
</protein>
<dbReference type="GO" id="GO:0015031">
    <property type="term" value="P:protein transport"/>
    <property type="evidence" value="ECO:0007669"/>
    <property type="project" value="UniProtKB-UniRule"/>
</dbReference>
<name>A0A9X3B8V3_9HYPH</name>
<dbReference type="NCBIfam" id="TIGR01352">
    <property type="entry name" value="tonB_Cterm"/>
    <property type="match status" value="1"/>
</dbReference>
<evidence type="ECO:0000256" key="9">
    <source>
        <dbReference type="ARBA" id="ARBA00023136"/>
    </source>
</evidence>
<evidence type="ECO:0000313" key="14">
    <source>
        <dbReference type="Proteomes" id="UP001149009"/>
    </source>
</evidence>
<dbReference type="PANTHER" id="PTHR33446">
    <property type="entry name" value="PROTEIN TONB-RELATED"/>
    <property type="match status" value="1"/>
</dbReference>
<gene>
    <name evidence="13" type="ORF">NYR54_03865</name>
</gene>
<proteinExistence type="inferred from homology"/>
<dbReference type="GO" id="GO:0031992">
    <property type="term" value="F:energy transducer activity"/>
    <property type="evidence" value="ECO:0007669"/>
    <property type="project" value="InterPro"/>
</dbReference>
<organism evidence="13 14">
    <name type="scientific">Chelativorans petroleitrophicus</name>
    <dbReference type="NCBI Taxonomy" id="2975484"/>
    <lineage>
        <taxon>Bacteria</taxon>
        <taxon>Pseudomonadati</taxon>
        <taxon>Pseudomonadota</taxon>
        <taxon>Alphaproteobacteria</taxon>
        <taxon>Hyphomicrobiales</taxon>
        <taxon>Phyllobacteriaceae</taxon>
        <taxon>Chelativorans</taxon>
    </lineage>
</organism>
<dbReference type="PROSITE" id="PS52015">
    <property type="entry name" value="TONB_CTD"/>
    <property type="match status" value="1"/>
</dbReference>
<dbReference type="GO" id="GO:0098797">
    <property type="term" value="C:plasma membrane protein complex"/>
    <property type="evidence" value="ECO:0007669"/>
    <property type="project" value="TreeGrafter"/>
</dbReference>
<dbReference type="Proteomes" id="UP001149009">
    <property type="component" value="Unassembled WGS sequence"/>
</dbReference>
<dbReference type="EMBL" id="JAODNV010000005">
    <property type="protein sequence ID" value="MCT8989436.1"/>
    <property type="molecule type" value="Genomic_DNA"/>
</dbReference>
<evidence type="ECO:0000256" key="3">
    <source>
        <dbReference type="ARBA" id="ARBA00022448"/>
    </source>
</evidence>